<organism evidence="3 4">
    <name type="scientific">Gordonia insulae</name>
    <dbReference type="NCBI Taxonomy" id="2420509"/>
    <lineage>
        <taxon>Bacteria</taxon>
        <taxon>Bacillati</taxon>
        <taxon>Actinomycetota</taxon>
        <taxon>Actinomycetes</taxon>
        <taxon>Mycobacteriales</taxon>
        <taxon>Gordoniaceae</taxon>
        <taxon>Gordonia</taxon>
    </lineage>
</organism>
<proteinExistence type="predicted"/>
<gene>
    <name evidence="3" type="ORF">D7316_00052</name>
</gene>
<name>A0A3G8JEH6_9ACTN</name>
<dbReference type="InterPro" id="IPR018929">
    <property type="entry name" value="DUF2510"/>
</dbReference>
<dbReference type="KEGG" id="gom:D7316_00052"/>
<reference evidence="3 4" key="1">
    <citation type="submission" date="2018-11" db="EMBL/GenBank/DDBJ databases">
        <title>Gordonia insulae sp. nov., isolated from an island soil.</title>
        <authorList>
            <person name="Kim Y.S."/>
            <person name="Kim S.B."/>
        </authorList>
    </citation>
    <scope>NUCLEOTIDE SEQUENCE [LARGE SCALE GENOMIC DNA]</scope>
    <source>
        <strain evidence="3 4">MMS17-SY073</strain>
    </source>
</reference>
<protein>
    <recommendedName>
        <fullName evidence="2">DUF2510 domain-containing protein</fullName>
    </recommendedName>
</protein>
<feature type="transmembrane region" description="Helical" evidence="1">
    <location>
        <begin position="44"/>
        <end position="63"/>
    </location>
</feature>
<keyword evidence="1" id="KW-0812">Transmembrane</keyword>
<sequence>MTQPHPPGWYPDPQRVEIQRYWDGEKWTDQTQSKKPSNPKNVKYLLAIVVIVIVVIVVASIAGGNDDKSETASDVSNVPVQTVTTPNASEQAAIASAAEAAAETSRAAEKAAAAAAAARRAALLDKSSYQAVDSRQWQLVAKRPDSHTGEKYVVYGRVVQADSATGDDIRVNTDGQQVDYYDMDINTVASEGQPGIFGNIVEDDLVTMWVVVTGSTSYDTTMGGSVTAPTVDVNMIEPYGSTG</sequence>
<dbReference type="Pfam" id="PF10708">
    <property type="entry name" value="DUF2510"/>
    <property type="match status" value="1"/>
</dbReference>
<evidence type="ECO:0000313" key="3">
    <source>
        <dbReference type="EMBL" id="AZG43487.1"/>
    </source>
</evidence>
<keyword evidence="1" id="KW-0472">Membrane</keyword>
<dbReference type="OrthoDB" id="4803588at2"/>
<evidence type="ECO:0000256" key="1">
    <source>
        <dbReference type="SAM" id="Phobius"/>
    </source>
</evidence>
<keyword evidence="1" id="KW-1133">Transmembrane helix</keyword>
<dbReference type="AlphaFoldDB" id="A0A3G8JEH6"/>
<evidence type="ECO:0000313" key="4">
    <source>
        <dbReference type="Proteomes" id="UP000271469"/>
    </source>
</evidence>
<keyword evidence="4" id="KW-1185">Reference proteome</keyword>
<dbReference type="RefSeq" id="WP_124706522.1">
    <property type="nucleotide sequence ID" value="NZ_CP033972.1"/>
</dbReference>
<feature type="domain" description="DUF2510" evidence="2">
    <location>
        <begin position="7"/>
        <end position="39"/>
    </location>
</feature>
<evidence type="ECO:0000259" key="2">
    <source>
        <dbReference type="Pfam" id="PF10708"/>
    </source>
</evidence>
<accession>A0A3G8JEH6</accession>
<dbReference type="Proteomes" id="UP000271469">
    <property type="component" value="Chromosome"/>
</dbReference>
<dbReference type="EMBL" id="CP033972">
    <property type="protein sequence ID" value="AZG43487.1"/>
    <property type="molecule type" value="Genomic_DNA"/>
</dbReference>